<proteinExistence type="predicted"/>
<dbReference type="Proteomes" id="UP000034164">
    <property type="component" value="Unassembled WGS sequence"/>
</dbReference>
<gene>
    <name evidence="4" type="ORF">EMCG_09670</name>
</gene>
<keyword evidence="2" id="KW-0472">Membrane</keyword>
<dbReference type="OrthoDB" id="5426678at2759"/>
<keyword evidence="2" id="KW-0812">Transmembrane</keyword>
<evidence type="ECO:0000256" key="1">
    <source>
        <dbReference type="SAM" id="MobiDB-lite"/>
    </source>
</evidence>
<feature type="transmembrane region" description="Helical" evidence="2">
    <location>
        <begin position="222"/>
        <end position="248"/>
    </location>
</feature>
<feature type="compositionally biased region" description="Polar residues" evidence="1">
    <location>
        <begin position="329"/>
        <end position="338"/>
    </location>
</feature>
<dbReference type="AlphaFoldDB" id="A0A0G2J2R6"/>
<feature type="region of interest" description="Disordered" evidence="1">
    <location>
        <begin position="329"/>
        <end position="359"/>
    </location>
</feature>
<keyword evidence="3" id="KW-0732">Signal</keyword>
<evidence type="ECO:0000313" key="5">
    <source>
        <dbReference type="Proteomes" id="UP000034164"/>
    </source>
</evidence>
<name>A0A0G2J2R6_9EURO</name>
<feature type="compositionally biased region" description="Pro residues" evidence="1">
    <location>
        <begin position="347"/>
        <end position="359"/>
    </location>
</feature>
<accession>A0A0G2J2R6</accession>
<comment type="caution">
    <text evidence="4">The sequence shown here is derived from an EMBL/GenBank/DDBJ whole genome shotgun (WGS) entry which is preliminary data.</text>
</comment>
<sequence length="359" mass="40394">MLLSSLVVSFLFAREGFGYQVTGQSPCQSTCLRPSWNTTPDDIVCHDPQYNSPPGTYFQECVSCELRSPYFRSRSFETYDTDVKWGLYNLRYALSTCIFDFPQAKPDSLSSPCQVTCDPLGPAIKHNLLSPTPENMLDFCGMGVFDDGVITQCAACYNLTENEKYLSNFLEAVREGCHANLPNGVPFMLDPNKIFNTELLPPNSNIPKIEAPGKGKRSLKNLILIIVLPILGFLLLLICACGACVFCIHRRRRKAKSRNQPSYLHERWNDTGIMSPVYNHLHRSWGEPSPYQPEFTGPYAEYPNQTYKNAAEAPQDIKYPPEVYAMDSPSQQYATVSPKTDMGTPKLYPPPPPRKSMND</sequence>
<evidence type="ECO:0000313" key="4">
    <source>
        <dbReference type="EMBL" id="KKZ64354.1"/>
    </source>
</evidence>
<evidence type="ECO:0000256" key="3">
    <source>
        <dbReference type="SAM" id="SignalP"/>
    </source>
</evidence>
<dbReference type="EMBL" id="LCZI01000803">
    <property type="protein sequence ID" value="KKZ64354.1"/>
    <property type="molecule type" value="Genomic_DNA"/>
</dbReference>
<protein>
    <submittedName>
        <fullName evidence="4">Uncharacterized protein</fullName>
    </submittedName>
</protein>
<feature type="chain" id="PRO_5002546043" evidence="3">
    <location>
        <begin position="19"/>
        <end position="359"/>
    </location>
</feature>
<feature type="signal peptide" evidence="3">
    <location>
        <begin position="1"/>
        <end position="18"/>
    </location>
</feature>
<evidence type="ECO:0000256" key="2">
    <source>
        <dbReference type="SAM" id="Phobius"/>
    </source>
</evidence>
<dbReference type="VEuPathDB" id="FungiDB:EMCG_09670"/>
<reference evidence="5" key="1">
    <citation type="journal article" date="2015" name="PLoS Genet.">
        <title>The dynamic genome and transcriptome of the human fungal pathogen Blastomyces and close relative Emmonsia.</title>
        <authorList>
            <person name="Munoz J.F."/>
            <person name="Gauthier G.M."/>
            <person name="Desjardins C.A."/>
            <person name="Gallo J.E."/>
            <person name="Holder J."/>
            <person name="Sullivan T.D."/>
            <person name="Marty A.J."/>
            <person name="Carmen J.C."/>
            <person name="Chen Z."/>
            <person name="Ding L."/>
            <person name="Gujja S."/>
            <person name="Magrini V."/>
            <person name="Misas E."/>
            <person name="Mitreva M."/>
            <person name="Priest M."/>
            <person name="Saif S."/>
            <person name="Whiston E.A."/>
            <person name="Young S."/>
            <person name="Zeng Q."/>
            <person name="Goldman W.E."/>
            <person name="Mardis E.R."/>
            <person name="Taylor J.W."/>
            <person name="McEwen J.G."/>
            <person name="Clay O.K."/>
            <person name="Klein B.S."/>
            <person name="Cuomo C.A."/>
        </authorList>
    </citation>
    <scope>NUCLEOTIDE SEQUENCE [LARGE SCALE GENOMIC DNA]</scope>
    <source>
        <strain evidence="5">UAMH 3008</strain>
    </source>
</reference>
<organism evidence="4 5">
    <name type="scientific">[Emmonsia] crescens</name>
    <dbReference type="NCBI Taxonomy" id="73230"/>
    <lineage>
        <taxon>Eukaryota</taxon>
        <taxon>Fungi</taxon>
        <taxon>Dikarya</taxon>
        <taxon>Ascomycota</taxon>
        <taxon>Pezizomycotina</taxon>
        <taxon>Eurotiomycetes</taxon>
        <taxon>Eurotiomycetidae</taxon>
        <taxon>Onygenales</taxon>
        <taxon>Ajellomycetaceae</taxon>
        <taxon>Emergomyces</taxon>
    </lineage>
</organism>
<keyword evidence="2" id="KW-1133">Transmembrane helix</keyword>